<name>A0A0E9T7Q8_ANGAN</name>
<dbReference type="EMBL" id="GBXM01059130">
    <property type="protein sequence ID" value="JAH49447.1"/>
    <property type="molecule type" value="Transcribed_RNA"/>
</dbReference>
<dbReference type="AlphaFoldDB" id="A0A0E9T7Q8"/>
<reference evidence="1" key="1">
    <citation type="submission" date="2014-11" db="EMBL/GenBank/DDBJ databases">
        <authorList>
            <person name="Amaro Gonzalez C."/>
        </authorList>
    </citation>
    <scope>NUCLEOTIDE SEQUENCE</scope>
</reference>
<reference evidence="1" key="2">
    <citation type="journal article" date="2015" name="Fish Shellfish Immunol.">
        <title>Early steps in the European eel (Anguilla anguilla)-Vibrio vulnificus interaction in the gills: Role of the RtxA13 toxin.</title>
        <authorList>
            <person name="Callol A."/>
            <person name="Pajuelo D."/>
            <person name="Ebbesson L."/>
            <person name="Teles M."/>
            <person name="MacKenzie S."/>
            <person name="Amaro C."/>
        </authorList>
    </citation>
    <scope>NUCLEOTIDE SEQUENCE</scope>
</reference>
<protein>
    <submittedName>
        <fullName evidence="1">Uncharacterized protein</fullName>
    </submittedName>
</protein>
<sequence>MMIDFVVCFYGNYYYLHFIYRTVLKLICSFSSLK</sequence>
<proteinExistence type="predicted"/>
<accession>A0A0E9T7Q8</accession>
<organism evidence="1">
    <name type="scientific">Anguilla anguilla</name>
    <name type="common">European freshwater eel</name>
    <name type="synonym">Muraena anguilla</name>
    <dbReference type="NCBI Taxonomy" id="7936"/>
    <lineage>
        <taxon>Eukaryota</taxon>
        <taxon>Metazoa</taxon>
        <taxon>Chordata</taxon>
        <taxon>Craniata</taxon>
        <taxon>Vertebrata</taxon>
        <taxon>Euteleostomi</taxon>
        <taxon>Actinopterygii</taxon>
        <taxon>Neopterygii</taxon>
        <taxon>Teleostei</taxon>
        <taxon>Anguilliformes</taxon>
        <taxon>Anguillidae</taxon>
        <taxon>Anguilla</taxon>
    </lineage>
</organism>
<evidence type="ECO:0000313" key="1">
    <source>
        <dbReference type="EMBL" id="JAH49447.1"/>
    </source>
</evidence>